<dbReference type="InterPro" id="IPR011013">
    <property type="entry name" value="Gal_mutarotase_sf_dom"/>
</dbReference>
<proteinExistence type="predicted"/>
<gene>
    <name evidence="2" type="ORF">KSF_064630</name>
</gene>
<accession>A0A8J3N5I3</accession>
<organism evidence="2 3">
    <name type="scientific">Reticulibacter mediterranei</name>
    <dbReference type="NCBI Taxonomy" id="2778369"/>
    <lineage>
        <taxon>Bacteria</taxon>
        <taxon>Bacillati</taxon>
        <taxon>Chloroflexota</taxon>
        <taxon>Ktedonobacteria</taxon>
        <taxon>Ktedonobacterales</taxon>
        <taxon>Reticulibacteraceae</taxon>
        <taxon>Reticulibacter</taxon>
    </lineage>
</organism>
<dbReference type="GO" id="GO:0030246">
    <property type="term" value="F:carbohydrate binding"/>
    <property type="evidence" value="ECO:0007669"/>
    <property type="project" value="InterPro"/>
</dbReference>
<dbReference type="GO" id="GO:0006013">
    <property type="term" value="P:mannose metabolic process"/>
    <property type="evidence" value="ECO:0007669"/>
    <property type="project" value="InterPro"/>
</dbReference>
<evidence type="ECO:0000259" key="1">
    <source>
        <dbReference type="Pfam" id="PF01074"/>
    </source>
</evidence>
<sequence>MSIVTTFTAEPTIFFRREHGQLCQVVRVTLVCQAPLEQATLEVAGPSYRSALEPGHFEHGQHMLDVLVPEVTNETPFQVTLRAKGEQHTTHVIVRPERHWELYLVHHSHLDIGYTDPQPTIIMNHLDYLDQVLALCERTSSWETPFKWTVETTLPLLKWIESRPRRTVARMVEAIQRGQVEVCAGWASLHSEAFEIDELARTFEVVGTLRNRWHIPVKTAIQTDVPGLTEGYLKCLQRLDIRTLSVAHNYAGRSLPARTGQKPDTRLFYWQTQYGQAGTDEPVLVWYTDTPHGVYMEGGFLGFLDKVEAVEKALPERLAQLTSEEYPFCSVHLRVQGSFWDNACPNIRPAQVVHEWNQRWTYPHISIATQQEFFNAVRDEANERIPLFTGDWTDWWADGIGSATRENGMNRQAHYQLKAAESMHTLASLHTSNWEDYPTQQAEHTFQQMALFDEHTWGAANPWDNTLESNTSGDIQWRIKSNMALDAYYSSRYLLHSGLHHLADSLLGDHDAQSGAGSILCFNPTSFEQTSFVEVWLPAAAGIPEPFRLVDSITGESVPFTRVWHRFGGVDLQVDLGEGTDQWHEASDTGARPRGKTFGFVASHVPAHGFKSYLLQPEPVAAPSSSATPVDADVLENAYYRLSFDAQRGTLTSLYDKEAGYECINPDAVFSFGELIYDRYTTAPKFNHLSSRVTGPAAQFIGGRHRITLAKRTGRRDTPLFTELEFTLILEGYNQIIVTVRLYHTQKRVDWIYHLSKIAAPDKEGLYIAFPFAPGLGRPTYEITGSSTSQQTPHVPGSCDYLQAIQHWLALSDGAQTVLWSPLQTPLIEIGSIYTPYNPFEQTTKALEPSTVYSYALNNMWDTNFPYQQGGEITLKYSLTSYAGAFAHERAYQFGASCANPLHSLWDARVVDKASDALIHLDGEAASHVQLVGLRQAKQGGPAIQLRLQEIAGKGGALKLVLPGARFSQAWLADLTGEPLQPLPIEGSTITASITPGTLLTIVAEVV</sequence>
<name>A0A8J3N5I3_9CHLR</name>
<reference evidence="2" key="1">
    <citation type="submission" date="2020-10" db="EMBL/GenBank/DDBJ databases">
        <title>Taxonomic study of unclassified bacteria belonging to the class Ktedonobacteria.</title>
        <authorList>
            <person name="Yabe S."/>
            <person name="Wang C.M."/>
            <person name="Zheng Y."/>
            <person name="Sakai Y."/>
            <person name="Cavaletti L."/>
            <person name="Monciardini P."/>
            <person name="Donadio S."/>
        </authorList>
    </citation>
    <scope>NUCLEOTIDE SEQUENCE</scope>
    <source>
        <strain evidence="2">ID150040</strain>
    </source>
</reference>
<evidence type="ECO:0000313" key="2">
    <source>
        <dbReference type="EMBL" id="GHO96415.1"/>
    </source>
</evidence>
<dbReference type="InterPro" id="IPR027291">
    <property type="entry name" value="Glyco_hydro_38_N_sf"/>
</dbReference>
<dbReference type="GO" id="GO:0004559">
    <property type="term" value="F:alpha-mannosidase activity"/>
    <property type="evidence" value="ECO:0007669"/>
    <property type="project" value="InterPro"/>
</dbReference>
<protein>
    <submittedName>
        <fullName evidence="2">Alpha-mannosidase</fullName>
    </submittedName>
</protein>
<dbReference type="PANTHER" id="PTHR46017">
    <property type="entry name" value="ALPHA-MANNOSIDASE 2C1"/>
    <property type="match status" value="1"/>
</dbReference>
<dbReference type="SUPFAM" id="SSF88713">
    <property type="entry name" value="Glycoside hydrolase/deacetylase"/>
    <property type="match status" value="1"/>
</dbReference>
<dbReference type="RefSeq" id="WP_220207042.1">
    <property type="nucleotide sequence ID" value="NZ_BNJK01000001.1"/>
</dbReference>
<evidence type="ECO:0000313" key="3">
    <source>
        <dbReference type="Proteomes" id="UP000597444"/>
    </source>
</evidence>
<dbReference type="Proteomes" id="UP000597444">
    <property type="component" value="Unassembled WGS sequence"/>
</dbReference>
<dbReference type="InterPro" id="IPR011330">
    <property type="entry name" value="Glyco_hydro/deAcase_b/a-brl"/>
</dbReference>
<dbReference type="PANTHER" id="PTHR46017:SF1">
    <property type="entry name" value="ALPHA-MANNOSIDASE 2C1"/>
    <property type="match status" value="1"/>
</dbReference>
<feature type="domain" description="Glycoside hydrolase family 38 N-terminal" evidence="1">
    <location>
        <begin position="102"/>
        <end position="382"/>
    </location>
</feature>
<dbReference type="Gene3D" id="3.20.110.10">
    <property type="entry name" value="Glycoside hydrolase 38, N terminal domain"/>
    <property type="match status" value="1"/>
</dbReference>
<dbReference type="InterPro" id="IPR000602">
    <property type="entry name" value="Glyco_hydro_38_N"/>
</dbReference>
<dbReference type="EMBL" id="BNJK01000001">
    <property type="protein sequence ID" value="GHO96415.1"/>
    <property type="molecule type" value="Genomic_DNA"/>
</dbReference>
<comment type="caution">
    <text evidence="2">The sequence shown here is derived from an EMBL/GenBank/DDBJ whole genome shotgun (WGS) entry which is preliminary data.</text>
</comment>
<dbReference type="Pfam" id="PF01074">
    <property type="entry name" value="Glyco_hydro_38N"/>
    <property type="match status" value="1"/>
</dbReference>
<dbReference type="AlphaFoldDB" id="A0A8J3N5I3"/>
<dbReference type="GO" id="GO:0009313">
    <property type="term" value="P:oligosaccharide catabolic process"/>
    <property type="evidence" value="ECO:0007669"/>
    <property type="project" value="TreeGrafter"/>
</dbReference>
<keyword evidence="3" id="KW-1185">Reference proteome</keyword>
<dbReference type="SUPFAM" id="SSF74650">
    <property type="entry name" value="Galactose mutarotase-like"/>
    <property type="match status" value="1"/>
</dbReference>